<reference evidence="1 2" key="1">
    <citation type="journal article" date="2013" name="Genome Announc.">
        <title>Genome sequence of a novel archaeal rudivirus recovered from a mexican hot spring.</title>
        <authorList>
            <person name="Servin-Garciduenas L.E."/>
            <person name="Peng X."/>
            <person name="Garrett R.A."/>
            <person name="Martinez-Romero E."/>
        </authorList>
    </citation>
    <scope>NUCLEOTIDE SEQUENCE [LARGE SCALE GENOMIC DNA]</scope>
</reference>
<dbReference type="KEGG" id="vg:13997084"/>
<dbReference type="OrthoDB" id="2250at10239"/>
<name>K4NWU9_9VIRU</name>
<organism evidence="1 2">
    <name type="scientific">Sulfolobales Mexican rod-shaped virus 1</name>
    <dbReference type="NCBI Taxonomy" id="2848122"/>
    <lineage>
        <taxon>Viruses</taxon>
        <taxon>Adnaviria</taxon>
        <taxon>Zilligvirae</taxon>
        <taxon>Taleaviricota</taxon>
        <taxon>Tokiviricetes</taxon>
        <taxon>Ligamenvirales</taxon>
        <taxon>Rudiviridae</taxon>
        <taxon>Mexirudivirus</taxon>
        <taxon>Mexirudivirus azufresense</taxon>
        <taxon>Mexirudivirus SMRV1</taxon>
    </lineage>
</organism>
<evidence type="ECO:0000313" key="1">
    <source>
        <dbReference type="EMBL" id="AFV51239.1"/>
    </source>
</evidence>
<dbReference type="Proteomes" id="UP000009199">
    <property type="component" value="Segment"/>
</dbReference>
<keyword evidence="2" id="KW-1185">Reference proteome</keyword>
<proteinExistence type="predicted"/>
<evidence type="ECO:0000313" key="2">
    <source>
        <dbReference type="Proteomes" id="UP000009199"/>
    </source>
</evidence>
<accession>K4NWU9</accession>
<sequence>MSVQNEAVYIFYTGPRKPPCYLPHFLNLPVLTAPAPKTVISSSLWNAIVNNIYSAYNSLMKIKNALSLANYTNLLSEAYAIYDALYVPTPYAFTPLLQASKGVPLTAGDFNALVNALQRVYDEIRQPLTYSIPPAFGDAIVRSDTFAQIVGNLNALRQNALQSVLLTSTTGAELNNLPSNFSGQNVFVCSVSIPVTLSGFITIENLLIAQVASTLTISGNVSIARLIVQNLDGFMTLQDTTNVQNLAIGTLSGTLAVTGFASAQNLFVNKIPQGGTLILSGNAYVQNLVVNSCQPGSILVEGYALVNNLGGMAGQCVSSS</sequence>
<protein>
    <submittedName>
        <fullName evidence="1">Uncharacterized protein</fullName>
    </submittedName>
</protein>
<dbReference type="EMBL" id="JX944686">
    <property type="protein sequence ID" value="AFV51239.1"/>
    <property type="molecule type" value="Genomic_DNA"/>
</dbReference>